<evidence type="ECO:0000256" key="2">
    <source>
        <dbReference type="ARBA" id="ARBA00022692"/>
    </source>
</evidence>
<organism evidence="7 8">
    <name type="scientific">Flaviaesturariibacter aridisoli</name>
    <dbReference type="NCBI Taxonomy" id="2545761"/>
    <lineage>
        <taxon>Bacteria</taxon>
        <taxon>Pseudomonadati</taxon>
        <taxon>Bacteroidota</taxon>
        <taxon>Chitinophagia</taxon>
        <taxon>Chitinophagales</taxon>
        <taxon>Chitinophagaceae</taxon>
        <taxon>Flaviaestuariibacter</taxon>
    </lineage>
</organism>
<dbReference type="PANTHER" id="PTHR37422:SF13">
    <property type="entry name" value="LIPOPOLYSACCHARIDE BIOSYNTHESIS PROTEIN PA4999-RELATED"/>
    <property type="match status" value="1"/>
</dbReference>
<keyword evidence="2 5" id="KW-0812">Transmembrane</keyword>
<dbReference type="InterPro" id="IPR007016">
    <property type="entry name" value="O-antigen_ligase-rel_domated"/>
</dbReference>
<sequence>MHAALRNRLFVGFGILFVLVAAWAMYLTQPLLLVLPFGLLYFLWVCHDPFVLFWTLIAFLPWSIEFNFTPSLGTDLPTEPLMLLTSFSILCFVLYHRRRRPLEGLGHSQLFLFLLLQAAWWGVSAYCSTDFGLSLKYCLAKGWYFGAFLFAPYVLFRDPRNLVRTVQLLCASMLLLVARALLLHAGTGFSFTSVNAALYPHFRNHVNYSSVLACIIPMLVAGHHFARSRERKKLMKVLIGVALVAIVLSYARGAWVALVAGGIVFLLMRRRLLMPAFFLVLLGAGIGVYWLTSNQRYMRFAGNFNTTVFHTDFQDHLRATYQFKDLSNAERIYRWIAGMHMVREHWATGWGPNTYVINYKKYTVPAFRTWVSDNPEKSTIHNYYLFTTIEQGFVGLLLLLLVTGYAFYVAQKVYVRSSDPLWRAAAAVAGVVLMMECTVNLINDLVETDKLGSLFYLSLATLIAAEVRLRQERTSSASRSPFPTR</sequence>
<feature type="domain" description="O-antigen ligase-related" evidence="6">
    <location>
        <begin position="241"/>
        <end position="400"/>
    </location>
</feature>
<dbReference type="OrthoDB" id="871774at2"/>
<dbReference type="InterPro" id="IPR051533">
    <property type="entry name" value="WaaL-like"/>
</dbReference>
<dbReference type="AlphaFoldDB" id="A0A4R4E067"/>
<name>A0A4R4E067_9BACT</name>
<evidence type="ECO:0000256" key="5">
    <source>
        <dbReference type="SAM" id="Phobius"/>
    </source>
</evidence>
<dbReference type="EMBL" id="SKFH01000010">
    <property type="protein sequence ID" value="TCZ72736.1"/>
    <property type="molecule type" value="Genomic_DNA"/>
</dbReference>
<feature type="transmembrane region" description="Helical" evidence="5">
    <location>
        <begin position="39"/>
        <end position="60"/>
    </location>
</feature>
<feature type="transmembrane region" description="Helical" evidence="5">
    <location>
        <begin position="80"/>
        <end position="98"/>
    </location>
</feature>
<keyword evidence="8" id="KW-1185">Reference proteome</keyword>
<feature type="transmembrane region" description="Helical" evidence="5">
    <location>
        <begin position="6"/>
        <end position="27"/>
    </location>
</feature>
<dbReference type="Proteomes" id="UP000295164">
    <property type="component" value="Unassembled WGS sequence"/>
</dbReference>
<feature type="transmembrane region" description="Helical" evidence="5">
    <location>
        <begin position="206"/>
        <end position="225"/>
    </location>
</feature>
<feature type="transmembrane region" description="Helical" evidence="5">
    <location>
        <begin position="237"/>
        <end position="266"/>
    </location>
</feature>
<dbReference type="GO" id="GO:0016020">
    <property type="term" value="C:membrane"/>
    <property type="evidence" value="ECO:0007669"/>
    <property type="project" value="UniProtKB-SubCell"/>
</dbReference>
<feature type="transmembrane region" description="Helical" evidence="5">
    <location>
        <begin position="420"/>
        <end position="442"/>
    </location>
</feature>
<keyword evidence="3 5" id="KW-1133">Transmembrane helix</keyword>
<evidence type="ECO:0000313" key="8">
    <source>
        <dbReference type="Proteomes" id="UP000295164"/>
    </source>
</evidence>
<comment type="caution">
    <text evidence="7">The sequence shown here is derived from an EMBL/GenBank/DDBJ whole genome shotgun (WGS) entry which is preliminary data.</text>
</comment>
<feature type="transmembrane region" description="Helical" evidence="5">
    <location>
        <begin position="110"/>
        <end position="128"/>
    </location>
</feature>
<feature type="transmembrane region" description="Helical" evidence="5">
    <location>
        <begin position="383"/>
        <end position="408"/>
    </location>
</feature>
<evidence type="ECO:0000256" key="1">
    <source>
        <dbReference type="ARBA" id="ARBA00004141"/>
    </source>
</evidence>
<feature type="transmembrane region" description="Helical" evidence="5">
    <location>
        <begin position="134"/>
        <end position="156"/>
    </location>
</feature>
<dbReference type="RefSeq" id="WP_131851659.1">
    <property type="nucleotide sequence ID" value="NZ_SKFH01000010.1"/>
</dbReference>
<dbReference type="Pfam" id="PF04932">
    <property type="entry name" value="Wzy_C"/>
    <property type="match status" value="1"/>
</dbReference>
<comment type="subcellular location">
    <subcellularLocation>
        <location evidence="1">Membrane</location>
        <topology evidence="1">Multi-pass membrane protein</topology>
    </subcellularLocation>
</comment>
<feature type="transmembrane region" description="Helical" evidence="5">
    <location>
        <begin position="168"/>
        <end position="186"/>
    </location>
</feature>
<keyword evidence="4 5" id="KW-0472">Membrane</keyword>
<evidence type="ECO:0000256" key="3">
    <source>
        <dbReference type="ARBA" id="ARBA00022989"/>
    </source>
</evidence>
<accession>A0A4R4E067</accession>
<reference evidence="7 8" key="1">
    <citation type="submission" date="2019-03" db="EMBL/GenBank/DDBJ databases">
        <authorList>
            <person name="Kim M.K.M."/>
        </authorList>
    </citation>
    <scope>NUCLEOTIDE SEQUENCE [LARGE SCALE GENOMIC DNA]</scope>
    <source>
        <strain evidence="7 8">17J68-15</strain>
    </source>
</reference>
<keyword evidence="7" id="KW-0436">Ligase</keyword>
<evidence type="ECO:0000256" key="4">
    <source>
        <dbReference type="ARBA" id="ARBA00023136"/>
    </source>
</evidence>
<proteinExistence type="predicted"/>
<feature type="transmembrane region" description="Helical" evidence="5">
    <location>
        <begin position="272"/>
        <end position="291"/>
    </location>
</feature>
<dbReference type="PANTHER" id="PTHR37422">
    <property type="entry name" value="TEICHURONIC ACID BIOSYNTHESIS PROTEIN TUAE"/>
    <property type="match status" value="1"/>
</dbReference>
<dbReference type="GO" id="GO:0016874">
    <property type="term" value="F:ligase activity"/>
    <property type="evidence" value="ECO:0007669"/>
    <property type="project" value="UniProtKB-KW"/>
</dbReference>
<evidence type="ECO:0000259" key="6">
    <source>
        <dbReference type="Pfam" id="PF04932"/>
    </source>
</evidence>
<protein>
    <submittedName>
        <fullName evidence="7">O-antigen ligase domain-containing protein</fullName>
    </submittedName>
</protein>
<evidence type="ECO:0000313" key="7">
    <source>
        <dbReference type="EMBL" id="TCZ72736.1"/>
    </source>
</evidence>
<gene>
    <name evidence="7" type="ORF">E0486_08120</name>
</gene>